<dbReference type="Proteomes" id="UP000887565">
    <property type="component" value="Unplaced"/>
</dbReference>
<keyword evidence="2" id="KW-0472">Membrane</keyword>
<keyword evidence="2" id="KW-0812">Transmembrane</keyword>
<evidence type="ECO:0000256" key="2">
    <source>
        <dbReference type="SAM" id="Phobius"/>
    </source>
</evidence>
<organism evidence="3 4">
    <name type="scientific">Romanomermis culicivorax</name>
    <name type="common">Nematode worm</name>
    <dbReference type="NCBI Taxonomy" id="13658"/>
    <lineage>
        <taxon>Eukaryota</taxon>
        <taxon>Metazoa</taxon>
        <taxon>Ecdysozoa</taxon>
        <taxon>Nematoda</taxon>
        <taxon>Enoplea</taxon>
        <taxon>Dorylaimia</taxon>
        <taxon>Mermithida</taxon>
        <taxon>Mermithoidea</taxon>
        <taxon>Mermithidae</taxon>
        <taxon>Romanomermis</taxon>
    </lineage>
</organism>
<keyword evidence="2" id="KW-1133">Transmembrane helix</keyword>
<protein>
    <submittedName>
        <fullName evidence="4">Uncharacterized protein</fullName>
    </submittedName>
</protein>
<feature type="region of interest" description="Disordered" evidence="1">
    <location>
        <begin position="43"/>
        <end position="72"/>
    </location>
</feature>
<feature type="compositionally biased region" description="Acidic residues" evidence="1">
    <location>
        <begin position="47"/>
        <end position="72"/>
    </location>
</feature>
<proteinExistence type="predicted"/>
<name>A0A915I5R4_ROMCU</name>
<dbReference type="WBParaSite" id="nRc.2.0.1.t09195-RA">
    <property type="protein sequence ID" value="nRc.2.0.1.t09195-RA"/>
    <property type="gene ID" value="nRc.2.0.1.g09195"/>
</dbReference>
<accession>A0A915I5R4</accession>
<reference evidence="4" key="1">
    <citation type="submission" date="2022-11" db="UniProtKB">
        <authorList>
            <consortium name="WormBaseParasite"/>
        </authorList>
    </citation>
    <scope>IDENTIFICATION</scope>
</reference>
<evidence type="ECO:0000256" key="1">
    <source>
        <dbReference type="SAM" id="MobiDB-lite"/>
    </source>
</evidence>
<feature type="transmembrane region" description="Helical" evidence="2">
    <location>
        <begin position="21"/>
        <end position="40"/>
    </location>
</feature>
<sequence length="72" mass="8391">MSKSEPKRPSMKLYTKRYFVHTCRLGLSFFFAAQQLLIVVSRPDEGTMPDDDPEWLEADYTEGTEARDEEET</sequence>
<dbReference type="AlphaFoldDB" id="A0A915I5R4"/>
<evidence type="ECO:0000313" key="3">
    <source>
        <dbReference type="Proteomes" id="UP000887565"/>
    </source>
</evidence>
<evidence type="ECO:0000313" key="4">
    <source>
        <dbReference type="WBParaSite" id="nRc.2.0.1.t09195-RA"/>
    </source>
</evidence>
<keyword evidence="3" id="KW-1185">Reference proteome</keyword>